<dbReference type="PROSITE" id="PS00600">
    <property type="entry name" value="AA_TRANSFER_CLASS_3"/>
    <property type="match status" value="1"/>
</dbReference>
<dbReference type="Pfam" id="PF00202">
    <property type="entry name" value="Aminotran_3"/>
    <property type="match status" value="1"/>
</dbReference>
<evidence type="ECO:0000313" key="7">
    <source>
        <dbReference type="Proteomes" id="UP000679749"/>
    </source>
</evidence>
<accession>A0A942U0C7</accession>
<evidence type="ECO:0000256" key="4">
    <source>
        <dbReference type="ARBA" id="ARBA00022898"/>
    </source>
</evidence>
<comment type="caution">
    <text evidence="6">The sequence shown here is derived from an EMBL/GenBank/DDBJ whole genome shotgun (WGS) entry which is preliminary data.</text>
</comment>
<dbReference type="InterPro" id="IPR015422">
    <property type="entry name" value="PyrdxlP-dep_Trfase_small"/>
</dbReference>
<evidence type="ECO:0000313" key="6">
    <source>
        <dbReference type="EMBL" id="MBS4210950.1"/>
    </source>
</evidence>
<dbReference type="InterPro" id="IPR049704">
    <property type="entry name" value="Aminotrans_3_PPA_site"/>
</dbReference>
<protein>
    <submittedName>
        <fullName evidence="6">Aspartate aminotransferase family protein</fullName>
    </submittedName>
</protein>
<dbReference type="SUPFAM" id="SSF53383">
    <property type="entry name" value="PLP-dependent transferases"/>
    <property type="match status" value="1"/>
</dbReference>
<dbReference type="GO" id="GO:0008483">
    <property type="term" value="F:transaminase activity"/>
    <property type="evidence" value="ECO:0007669"/>
    <property type="project" value="UniProtKB-KW"/>
</dbReference>
<evidence type="ECO:0000256" key="1">
    <source>
        <dbReference type="ARBA" id="ARBA00001933"/>
    </source>
</evidence>
<comment type="similarity">
    <text evidence="5">Belongs to the class-III pyridoxal-phosphate-dependent aminotransferase family.</text>
</comment>
<sequence length="420" mass="47087">MIEFGSKKTVLDHSIQWWNPGKTSQWQKDGIDLVMGKREGYYFYDMEGKRLMDVHLNGGTYNLGHRNPEIIATLKEALDEFDIGNHHFPAMTRARLSEKLSQSTPDSLHYSILSAGGSEAIDVALKCARYATKRKKIVSIINGYHGHTGLAVSLGNERYSRLFLSEGDPSEFIHVPFNDLDEMEQALRNEDVACVIIETIPATYGFPMPERGYLSAVKRLCERFGTLYIADEVQTGLMRTGKLWGIEHYGVEPDILVTSKGFSGGIYPIAATVVSKQAGNWMNEDGFAHISTFGGSELGCVVAMKVLEISQRKEVQQNVDFVARYLRTGLETIKKQHPDFFVGIRQLGVVMGLEFNHPQGAIYVMQELYKNGVWAIYSMLDNSVLQFKPGLLCDKEYCDELLSKCEASIKQAAKSVFSYS</sequence>
<comment type="cofactor">
    <cofactor evidence="1">
        <name>pyridoxal 5'-phosphate</name>
        <dbReference type="ChEBI" id="CHEBI:597326"/>
    </cofactor>
</comment>
<evidence type="ECO:0000256" key="5">
    <source>
        <dbReference type="RuleBase" id="RU003560"/>
    </source>
</evidence>
<keyword evidence="7" id="KW-1185">Reference proteome</keyword>
<dbReference type="Proteomes" id="UP000679749">
    <property type="component" value="Unassembled WGS sequence"/>
</dbReference>
<dbReference type="Gene3D" id="3.40.640.10">
    <property type="entry name" value="Type I PLP-dependent aspartate aminotransferase-like (Major domain)"/>
    <property type="match status" value="1"/>
</dbReference>
<dbReference type="PANTHER" id="PTHR11986">
    <property type="entry name" value="AMINOTRANSFERASE CLASS III"/>
    <property type="match status" value="1"/>
</dbReference>
<dbReference type="InterPro" id="IPR015421">
    <property type="entry name" value="PyrdxlP-dep_Trfase_major"/>
</dbReference>
<dbReference type="InterPro" id="IPR050103">
    <property type="entry name" value="Class-III_PLP-dep_AT"/>
</dbReference>
<keyword evidence="3" id="KW-0808">Transferase</keyword>
<dbReference type="GO" id="GO:0030170">
    <property type="term" value="F:pyridoxal phosphate binding"/>
    <property type="evidence" value="ECO:0007669"/>
    <property type="project" value="InterPro"/>
</dbReference>
<dbReference type="EMBL" id="JAGYPF010000001">
    <property type="protein sequence ID" value="MBS4210950.1"/>
    <property type="molecule type" value="Genomic_DNA"/>
</dbReference>
<evidence type="ECO:0000256" key="3">
    <source>
        <dbReference type="ARBA" id="ARBA00022679"/>
    </source>
</evidence>
<dbReference type="RefSeq" id="WP_213115504.1">
    <property type="nucleotide sequence ID" value="NZ_JAGYPF010000001.1"/>
</dbReference>
<dbReference type="PIRSF" id="PIRSF000521">
    <property type="entry name" value="Transaminase_4ab_Lys_Orn"/>
    <property type="match status" value="1"/>
</dbReference>
<dbReference type="InterPro" id="IPR005814">
    <property type="entry name" value="Aminotrans_3"/>
</dbReference>
<dbReference type="InterPro" id="IPR015424">
    <property type="entry name" value="PyrdxlP-dep_Trfase"/>
</dbReference>
<dbReference type="AlphaFoldDB" id="A0A942U0C7"/>
<dbReference type="GO" id="GO:0042802">
    <property type="term" value="F:identical protein binding"/>
    <property type="evidence" value="ECO:0007669"/>
    <property type="project" value="TreeGrafter"/>
</dbReference>
<organism evidence="6 7">
    <name type="scientific">Neobacillus rhizophilus</name>
    <dbReference type="NCBI Taxonomy" id="2833579"/>
    <lineage>
        <taxon>Bacteria</taxon>
        <taxon>Bacillati</taxon>
        <taxon>Bacillota</taxon>
        <taxon>Bacilli</taxon>
        <taxon>Bacillales</taxon>
        <taxon>Bacillaceae</taxon>
        <taxon>Neobacillus</taxon>
    </lineage>
</organism>
<dbReference type="FunFam" id="3.40.640.10:FF:000004">
    <property type="entry name" value="Acetylornithine aminotransferase"/>
    <property type="match status" value="1"/>
</dbReference>
<proteinExistence type="inferred from homology"/>
<reference evidence="6" key="1">
    <citation type="submission" date="2021-05" db="EMBL/GenBank/DDBJ databases">
        <title>Novel Bacillus species.</title>
        <authorList>
            <person name="Liu G."/>
        </authorList>
    </citation>
    <scope>NUCLEOTIDE SEQUENCE</scope>
    <source>
        <strain evidence="6">FJAT-49825</strain>
    </source>
</reference>
<name>A0A942U0C7_9BACI</name>
<dbReference type="CDD" id="cd00610">
    <property type="entry name" value="OAT_like"/>
    <property type="match status" value="1"/>
</dbReference>
<evidence type="ECO:0000256" key="2">
    <source>
        <dbReference type="ARBA" id="ARBA00022576"/>
    </source>
</evidence>
<keyword evidence="4 5" id="KW-0663">Pyridoxal phosphate</keyword>
<dbReference type="PANTHER" id="PTHR11986:SF79">
    <property type="entry name" value="ACETYLORNITHINE AMINOTRANSFERASE, MITOCHONDRIAL"/>
    <property type="match status" value="1"/>
</dbReference>
<keyword evidence="2 6" id="KW-0032">Aminotransferase</keyword>
<dbReference type="Gene3D" id="3.90.1150.10">
    <property type="entry name" value="Aspartate Aminotransferase, domain 1"/>
    <property type="match status" value="1"/>
</dbReference>
<gene>
    <name evidence="6" type="ORF">KHA99_00625</name>
</gene>